<feature type="transmembrane region" description="Helical" evidence="1">
    <location>
        <begin position="42"/>
        <end position="63"/>
    </location>
</feature>
<evidence type="ECO:0000256" key="1">
    <source>
        <dbReference type="SAM" id="Phobius"/>
    </source>
</evidence>
<keyword evidence="1" id="KW-0812">Transmembrane</keyword>
<dbReference type="EMBL" id="LGRX02029370">
    <property type="protein sequence ID" value="KAK3246912.1"/>
    <property type="molecule type" value="Genomic_DNA"/>
</dbReference>
<protein>
    <submittedName>
        <fullName evidence="2">Uncharacterized protein</fullName>
    </submittedName>
</protein>
<accession>A0AAE0C3Z5</accession>
<dbReference type="Proteomes" id="UP001190700">
    <property type="component" value="Unassembled WGS sequence"/>
</dbReference>
<comment type="caution">
    <text evidence="2">The sequence shown here is derived from an EMBL/GenBank/DDBJ whole genome shotgun (WGS) entry which is preliminary data.</text>
</comment>
<evidence type="ECO:0000313" key="3">
    <source>
        <dbReference type="Proteomes" id="UP001190700"/>
    </source>
</evidence>
<feature type="transmembrane region" description="Helical" evidence="1">
    <location>
        <begin position="69"/>
        <end position="88"/>
    </location>
</feature>
<organism evidence="2 3">
    <name type="scientific">Cymbomonas tetramitiformis</name>
    <dbReference type="NCBI Taxonomy" id="36881"/>
    <lineage>
        <taxon>Eukaryota</taxon>
        <taxon>Viridiplantae</taxon>
        <taxon>Chlorophyta</taxon>
        <taxon>Pyramimonadophyceae</taxon>
        <taxon>Pyramimonadales</taxon>
        <taxon>Pyramimonadaceae</taxon>
        <taxon>Cymbomonas</taxon>
    </lineage>
</organism>
<sequence>MDKSLSPELECQNWLKYGKPEGATERHQLHFRVYNHYDVLKVFLRYFMVPFFNMFITITSYTLCPVEDLAYRYWVSAGLLIPTILFHINSVMKETAHTSKMSYFDMIMMIAYCSIAITVQFNVVLLAMHRYAKATVGPSGQVVSSPGYAAYAKAINDAVGAHVPLSLWLALDGQRPSHLTATCWLLPLPRRSSAPRYILAPLFEVRILGARRLPSSLGARRLPSSLGARRLPSSLGARRLPSTLGARRLPSNLGAAHAACRPV</sequence>
<proteinExistence type="predicted"/>
<keyword evidence="1" id="KW-0472">Membrane</keyword>
<keyword evidence="1" id="KW-1133">Transmembrane helix</keyword>
<gene>
    <name evidence="2" type="ORF">CYMTET_43562</name>
</gene>
<feature type="non-terminal residue" evidence="2">
    <location>
        <position position="263"/>
    </location>
</feature>
<evidence type="ECO:0000313" key="2">
    <source>
        <dbReference type="EMBL" id="KAK3246912.1"/>
    </source>
</evidence>
<reference evidence="2 3" key="1">
    <citation type="journal article" date="2015" name="Genome Biol. Evol.">
        <title>Comparative Genomics of a Bacterivorous Green Alga Reveals Evolutionary Causalities and Consequences of Phago-Mixotrophic Mode of Nutrition.</title>
        <authorList>
            <person name="Burns J.A."/>
            <person name="Paasch A."/>
            <person name="Narechania A."/>
            <person name="Kim E."/>
        </authorList>
    </citation>
    <scope>NUCLEOTIDE SEQUENCE [LARGE SCALE GENOMIC DNA]</scope>
    <source>
        <strain evidence="2 3">PLY_AMNH</strain>
    </source>
</reference>
<feature type="transmembrane region" description="Helical" evidence="1">
    <location>
        <begin position="109"/>
        <end position="128"/>
    </location>
</feature>
<name>A0AAE0C3Z5_9CHLO</name>
<keyword evidence="3" id="KW-1185">Reference proteome</keyword>
<dbReference type="AlphaFoldDB" id="A0AAE0C3Z5"/>